<accession>A0AAE1AVS3</accession>
<dbReference type="EMBL" id="JAWDGP010001092">
    <property type="protein sequence ID" value="KAK3794793.1"/>
    <property type="molecule type" value="Genomic_DNA"/>
</dbReference>
<comment type="caution">
    <text evidence="1">The sequence shown here is derived from an EMBL/GenBank/DDBJ whole genome shotgun (WGS) entry which is preliminary data.</text>
</comment>
<name>A0AAE1AVS3_9GAST</name>
<evidence type="ECO:0000313" key="1">
    <source>
        <dbReference type="EMBL" id="KAK3794793.1"/>
    </source>
</evidence>
<keyword evidence="2" id="KW-1185">Reference proteome</keyword>
<proteinExistence type="predicted"/>
<evidence type="ECO:0000313" key="2">
    <source>
        <dbReference type="Proteomes" id="UP001283361"/>
    </source>
</evidence>
<dbReference type="Proteomes" id="UP001283361">
    <property type="component" value="Unassembled WGS sequence"/>
</dbReference>
<dbReference type="AlphaFoldDB" id="A0AAE1AVS3"/>
<sequence>MWENPQLGTSQYRSKVGLVPRCDRKLVQDLIMSWGSPGRCGEDAGFVQGENVTILHPVMGVHKTGEDRG</sequence>
<protein>
    <submittedName>
        <fullName evidence="1">Uncharacterized protein</fullName>
    </submittedName>
</protein>
<reference evidence="1" key="1">
    <citation type="journal article" date="2023" name="G3 (Bethesda)">
        <title>A reference genome for the long-term kleptoplast-retaining sea slug Elysia crispata morphotype clarki.</title>
        <authorList>
            <person name="Eastman K.E."/>
            <person name="Pendleton A.L."/>
            <person name="Shaikh M.A."/>
            <person name="Suttiyut T."/>
            <person name="Ogas R."/>
            <person name="Tomko P."/>
            <person name="Gavelis G."/>
            <person name="Widhalm J.R."/>
            <person name="Wisecaver J.H."/>
        </authorList>
    </citation>
    <scope>NUCLEOTIDE SEQUENCE</scope>
    <source>
        <strain evidence="1">ECLA1</strain>
    </source>
</reference>
<gene>
    <name evidence="1" type="ORF">RRG08_054432</name>
</gene>
<organism evidence="1 2">
    <name type="scientific">Elysia crispata</name>
    <name type="common">lettuce slug</name>
    <dbReference type="NCBI Taxonomy" id="231223"/>
    <lineage>
        <taxon>Eukaryota</taxon>
        <taxon>Metazoa</taxon>
        <taxon>Spiralia</taxon>
        <taxon>Lophotrochozoa</taxon>
        <taxon>Mollusca</taxon>
        <taxon>Gastropoda</taxon>
        <taxon>Heterobranchia</taxon>
        <taxon>Euthyneura</taxon>
        <taxon>Panpulmonata</taxon>
        <taxon>Sacoglossa</taxon>
        <taxon>Placobranchoidea</taxon>
        <taxon>Plakobranchidae</taxon>
        <taxon>Elysia</taxon>
    </lineage>
</organism>